<dbReference type="Gene3D" id="3.10.20.30">
    <property type="match status" value="1"/>
</dbReference>
<dbReference type="InterPro" id="IPR012675">
    <property type="entry name" value="Beta-grasp_dom_sf"/>
</dbReference>
<dbReference type="GO" id="GO:0000166">
    <property type="term" value="F:nucleotide binding"/>
    <property type="evidence" value="ECO:0007669"/>
    <property type="project" value="UniProtKB-KW"/>
</dbReference>
<dbReference type="InterPro" id="IPR044672">
    <property type="entry name" value="MOCS2A"/>
</dbReference>
<dbReference type="UniPathway" id="UPA00344"/>
<reference evidence="6 7" key="1">
    <citation type="journal article" date="2011" name="Front. Microbiol.">
        <title>Genomic signatures of strain selection and enhancement in Bacillus atrophaeus var. globigii, a historical biowarfare simulant.</title>
        <authorList>
            <person name="Gibbons H.S."/>
            <person name="Broomall S.M."/>
            <person name="McNew L.A."/>
            <person name="Daligault H."/>
            <person name="Chapman C."/>
            <person name="Bruce D."/>
            <person name="Karavis M."/>
            <person name="Krepps M."/>
            <person name="McGregor P.A."/>
            <person name="Hong C."/>
            <person name="Park K.H."/>
            <person name="Akmal A."/>
            <person name="Feldman A."/>
            <person name="Lin J.S."/>
            <person name="Chang W.E."/>
            <person name="Higgs B.W."/>
            <person name="Demirev P."/>
            <person name="Lindquist J."/>
            <person name="Liem A."/>
            <person name="Fochler E."/>
            <person name="Read T.D."/>
            <person name="Tapia R."/>
            <person name="Johnson S."/>
            <person name="Bishop-Lilly K.A."/>
            <person name="Detter C."/>
            <person name="Han C."/>
            <person name="Sozhamannan S."/>
            <person name="Rosenzweig C.N."/>
            <person name="Skowronski E.W."/>
        </authorList>
    </citation>
    <scope>NUCLEOTIDE SEQUENCE [LARGE SCALE GENOMIC DNA]</scope>
    <source>
        <strain evidence="6 7">AIT1</strain>
    </source>
</reference>
<gene>
    <name evidence="6" type="primary">moaD</name>
    <name evidence="6" type="ORF">CWE15_04770</name>
</gene>
<dbReference type="GO" id="GO:0006777">
    <property type="term" value="P:Mo-molybdopterin cofactor biosynthetic process"/>
    <property type="evidence" value="ECO:0007669"/>
    <property type="project" value="UniProtKB-KW"/>
</dbReference>
<accession>A0A432X7F8</accession>
<evidence type="ECO:0000256" key="4">
    <source>
        <dbReference type="ARBA" id="ARBA00024200"/>
    </source>
</evidence>
<evidence type="ECO:0000256" key="3">
    <source>
        <dbReference type="ARBA" id="ARBA00023150"/>
    </source>
</evidence>
<evidence type="ECO:0000313" key="6">
    <source>
        <dbReference type="EMBL" id="RUO42727.1"/>
    </source>
</evidence>
<name>A0A432X7F8_9GAMM</name>
<dbReference type="Proteomes" id="UP000286976">
    <property type="component" value="Unassembled WGS sequence"/>
</dbReference>
<dbReference type="FunFam" id="3.10.20.30:FF:000010">
    <property type="entry name" value="Molybdopterin synthase sulfur carrier subunit"/>
    <property type="match status" value="1"/>
</dbReference>
<evidence type="ECO:0000256" key="2">
    <source>
        <dbReference type="ARBA" id="ARBA00022741"/>
    </source>
</evidence>
<dbReference type="PANTHER" id="PTHR33359:SF1">
    <property type="entry name" value="MOLYBDOPTERIN SYNTHASE SULFUR CARRIER SUBUNIT"/>
    <property type="match status" value="1"/>
</dbReference>
<dbReference type="NCBIfam" id="TIGR01682">
    <property type="entry name" value="moaD"/>
    <property type="match status" value="1"/>
</dbReference>
<organism evidence="6 7">
    <name type="scientific">Aliidiomarina taiwanensis</name>
    <dbReference type="NCBI Taxonomy" id="946228"/>
    <lineage>
        <taxon>Bacteria</taxon>
        <taxon>Pseudomonadati</taxon>
        <taxon>Pseudomonadota</taxon>
        <taxon>Gammaproteobacteria</taxon>
        <taxon>Alteromonadales</taxon>
        <taxon>Idiomarinaceae</taxon>
        <taxon>Aliidiomarina</taxon>
    </lineage>
</organism>
<dbReference type="AlphaFoldDB" id="A0A432X7F8"/>
<comment type="similarity">
    <text evidence="4">Belongs to the MoaD family.</text>
</comment>
<comment type="pathway">
    <text evidence="1">Cofactor biosynthesis; molybdopterin biosynthesis.</text>
</comment>
<dbReference type="CDD" id="cd00754">
    <property type="entry name" value="Ubl_MoaD"/>
    <property type="match status" value="1"/>
</dbReference>
<keyword evidence="7" id="KW-1185">Reference proteome</keyword>
<evidence type="ECO:0000256" key="1">
    <source>
        <dbReference type="ARBA" id="ARBA00005046"/>
    </source>
</evidence>
<dbReference type="OrthoDB" id="9801945at2"/>
<dbReference type="Pfam" id="PF02597">
    <property type="entry name" value="ThiS"/>
    <property type="match status" value="1"/>
</dbReference>
<proteinExistence type="inferred from homology"/>
<keyword evidence="2" id="KW-0547">Nucleotide-binding</keyword>
<protein>
    <recommendedName>
        <fullName evidence="5">Molybdopterin synthase sulfur carrier subunit</fullName>
    </recommendedName>
</protein>
<dbReference type="SUPFAM" id="SSF54285">
    <property type="entry name" value="MoaD/ThiS"/>
    <property type="match status" value="1"/>
</dbReference>
<comment type="caution">
    <text evidence="6">The sequence shown here is derived from an EMBL/GenBank/DDBJ whole genome shotgun (WGS) entry which is preliminary data.</text>
</comment>
<evidence type="ECO:0000313" key="7">
    <source>
        <dbReference type="Proteomes" id="UP000286976"/>
    </source>
</evidence>
<evidence type="ECO:0000256" key="5">
    <source>
        <dbReference type="ARBA" id="ARBA00024247"/>
    </source>
</evidence>
<dbReference type="InterPro" id="IPR003749">
    <property type="entry name" value="ThiS/MoaD-like"/>
</dbReference>
<dbReference type="InterPro" id="IPR016155">
    <property type="entry name" value="Mopterin_synth/thiamin_S_b"/>
</dbReference>
<sequence length="82" mass="9383">MMKVLFFAMLRERLECAELQLEQTQPTTVAEVLERLKARSEKWQATLENQELLAAINQRFVDFDASVQHGDELAFFPPVTGG</sequence>
<dbReference type="PANTHER" id="PTHR33359">
    <property type="entry name" value="MOLYBDOPTERIN SYNTHASE SULFUR CARRIER SUBUNIT"/>
    <property type="match status" value="1"/>
</dbReference>
<dbReference type="GO" id="GO:1990133">
    <property type="term" value="C:molybdopterin adenylyltransferase complex"/>
    <property type="evidence" value="ECO:0007669"/>
    <property type="project" value="TreeGrafter"/>
</dbReference>
<keyword evidence="3" id="KW-0501">Molybdenum cofactor biosynthesis</keyword>
<dbReference type="EMBL" id="PIPQ01000002">
    <property type="protein sequence ID" value="RUO42727.1"/>
    <property type="molecule type" value="Genomic_DNA"/>
</dbReference>